<dbReference type="Proteomes" id="UP000053095">
    <property type="component" value="Unassembled WGS sequence"/>
</dbReference>
<dbReference type="GO" id="GO:0006351">
    <property type="term" value="P:DNA-templated transcription"/>
    <property type="evidence" value="ECO:0007669"/>
    <property type="project" value="InterPro"/>
</dbReference>
<dbReference type="Gene3D" id="3.40.309.10">
    <property type="entry name" value="Aldehyde Dehydrogenase, Chain A, domain 2"/>
    <property type="match status" value="2"/>
</dbReference>
<dbReference type="GO" id="GO:0004777">
    <property type="term" value="F:succinate-semialdehyde dehydrogenase (NAD+) activity"/>
    <property type="evidence" value="ECO:0007669"/>
    <property type="project" value="TreeGrafter"/>
</dbReference>
<dbReference type="InterPro" id="IPR016163">
    <property type="entry name" value="Ald_DH_C"/>
</dbReference>
<feature type="region of interest" description="Disordered" evidence="5">
    <location>
        <begin position="502"/>
        <end position="522"/>
    </location>
</feature>
<dbReference type="Pfam" id="PF04082">
    <property type="entry name" value="Fungal_trans"/>
    <property type="match status" value="1"/>
</dbReference>
<dbReference type="PANTHER" id="PTHR43353:SF11">
    <property type="entry name" value="SUCCINATE SEMIALDEHYDE DEHYDROGENASE (EUROFUNG)"/>
    <property type="match status" value="1"/>
</dbReference>
<dbReference type="FunFam" id="3.40.605.10:FF:000063">
    <property type="entry name" value="Succinate-semialdehyde dehydrogenase, mitochondrial"/>
    <property type="match status" value="1"/>
</dbReference>
<feature type="compositionally biased region" description="Polar residues" evidence="5">
    <location>
        <begin position="503"/>
        <end position="522"/>
    </location>
</feature>
<protein>
    <recommendedName>
        <fullName evidence="6">Xylanolytic transcriptional activator regulatory domain-containing protein</fullName>
    </recommendedName>
</protein>
<feature type="domain" description="Xylanolytic transcriptional activator regulatory" evidence="6">
    <location>
        <begin position="697"/>
        <end position="767"/>
    </location>
</feature>
<dbReference type="GO" id="GO:0003677">
    <property type="term" value="F:DNA binding"/>
    <property type="evidence" value="ECO:0007669"/>
    <property type="project" value="InterPro"/>
</dbReference>
<dbReference type="GO" id="GO:0005737">
    <property type="term" value="C:cytoplasm"/>
    <property type="evidence" value="ECO:0007669"/>
    <property type="project" value="TreeGrafter"/>
</dbReference>
<name>A0A6V8H977_TALPI</name>
<sequence>MALAVWPREISYTSPLVRIGDGEQRRSSTLITFENGKAKSDASGEVLSAAAFSEWFAEKAARIDGDVIPHSSTAYHVSFVKEPIADGAISGWNFPAGMVTRKIGPALAAVCTVVLKSPGETPFSANALAVLAQRAGVPPGVINIVTCLINTPQIGQLLCTPNVIRKISSTGSTRVELGGNAVFVDFDDADCDLVIREVVIDIFKSSGQTCVCTNRIFVHDRVFDEFVQYLKKAISNFQVGSGNEPSTTHGPLISTPVEKVARLVNEAIGIAAYLFTQDINRIAQLSEQIQSGMVAINCGSVSVAPAPFGGIKRSGLGREGRKYGLDDYLQLKPVITGNMSYRSHLSTTQWAKPNRQPPHTRRASFQPMGSRPSASTDSIGLSSSAQLEWGARDGDTGISPDQDNAAYDSPEGLQRKDPAPLTLGATIASSSSRRSPPLTRAPIYTSVGERENFARSGLARFFKHGINAGAWGVFDSLNSFRIAYVGTAVSNLVHLVRLHRSSTHAPSSRPTSQISPEQSLPFSTSPTNLDGIVLDDANACNALDWRNSVVHYPYPPIRPKNGWKPGPEAWSGMLAHDLAAEVSSFPALEIRDALVNAYFEHIHPFHPVISMPEFMAAYKSKDNPPPLLLFQAVLTAGAHACSHPLVASARHAVKNTLYRRASMLFHMRHETDRVFLMQAAILFTRHIGDGDTVTAGPWYWSGIAVRIGCGLGMHRHSAILPPLETAQYRRCWWSAFICEVFSSLETGRPCAVRAEDIDQLPLSVEDMTDTASSSSDSGLYPKFLIQMVDLAHIGLEILALNEPVQRRVVDVQSINARLCQWFLQSGIPSSSEEENSWDCQLQVHYNLMLLHLHRNFATGLKSQDCHFTAVSAVTAAGIQLANEIRLAITMGSFLVAINGLENLNTLLQSAMLLAGYWPNAEAVHSLFQEIYHEYKTHVTKGLQGEPVIVSENQPDWYRLLAGAQPTQLNSVVPPDWMNIVNESYPL</sequence>
<keyword evidence="1 4" id="KW-0560">Oxidoreductase</keyword>
<dbReference type="InterPro" id="IPR016160">
    <property type="entry name" value="Ald_DH_CS_CYS"/>
</dbReference>
<evidence type="ECO:0000313" key="7">
    <source>
        <dbReference type="EMBL" id="GAM37962.1"/>
    </source>
</evidence>
<organism evidence="7 8">
    <name type="scientific">Talaromyces pinophilus</name>
    <name type="common">Penicillium pinophilum</name>
    <dbReference type="NCBI Taxonomy" id="128442"/>
    <lineage>
        <taxon>Eukaryota</taxon>
        <taxon>Fungi</taxon>
        <taxon>Dikarya</taxon>
        <taxon>Ascomycota</taxon>
        <taxon>Pezizomycotina</taxon>
        <taxon>Eurotiomycetes</taxon>
        <taxon>Eurotiomycetidae</taxon>
        <taxon>Eurotiales</taxon>
        <taxon>Trichocomaceae</taxon>
        <taxon>Talaromyces</taxon>
        <taxon>Talaromyces sect. Talaromyces</taxon>
    </lineage>
</organism>
<dbReference type="AlphaFoldDB" id="A0A6V8H977"/>
<evidence type="ECO:0000256" key="3">
    <source>
        <dbReference type="PROSITE-ProRule" id="PRU10007"/>
    </source>
</evidence>
<dbReference type="CDD" id="cd12148">
    <property type="entry name" value="fungal_TF_MHR"/>
    <property type="match status" value="1"/>
</dbReference>
<dbReference type="Gene3D" id="3.40.605.10">
    <property type="entry name" value="Aldehyde Dehydrogenase, Chain A, domain 1"/>
    <property type="match status" value="2"/>
</dbReference>
<dbReference type="InterPro" id="IPR029510">
    <property type="entry name" value="Ald_DH_CS_GLU"/>
</dbReference>
<proteinExistence type="inferred from homology"/>
<dbReference type="InterPro" id="IPR016161">
    <property type="entry name" value="Ald_DH/histidinol_DH"/>
</dbReference>
<keyword evidence="2" id="KW-0539">Nucleus</keyword>
<feature type="active site" evidence="3">
    <location>
        <position position="176"/>
    </location>
</feature>
<dbReference type="PROSITE" id="PS00687">
    <property type="entry name" value="ALDEHYDE_DEHYDR_GLU"/>
    <property type="match status" value="1"/>
</dbReference>
<dbReference type="EMBL" id="DF933829">
    <property type="protein sequence ID" value="GAM37962.1"/>
    <property type="molecule type" value="Genomic_DNA"/>
</dbReference>
<evidence type="ECO:0000259" key="6">
    <source>
        <dbReference type="SMART" id="SM00906"/>
    </source>
</evidence>
<gene>
    <name evidence="7" type="ORF">TCE0_033f08325</name>
</gene>
<accession>A0A6V8H977</accession>
<evidence type="ECO:0000256" key="2">
    <source>
        <dbReference type="ARBA" id="ARBA00023242"/>
    </source>
</evidence>
<dbReference type="Pfam" id="PF00171">
    <property type="entry name" value="Aldedh"/>
    <property type="match status" value="1"/>
</dbReference>
<dbReference type="InterPro" id="IPR016162">
    <property type="entry name" value="Ald_DH_N"/>
</dbReference>
<evidence type="ECO:0000256" key="1">
    <source>
        <dbReference type="ARBA" id="ARBA00023002"/>
    </source>
</evidence>
<feature type="region of interest" description="Disordered" evidence="5">
    <location>
        <begin position="346"/>
        <end position="421"/>
    </location>
</feature>
<dbReference type="SUPFAM" id="SSF53720">
    <property type="entry name" value="ALDH-like"/>
    <property type="match status" value="1"/>
</dbReference>
<dbReference type="SMART" id="SM00906">
    <property type="entry name" value="Fungal_trans"/>
    <property type="match status" value="1"/>
</dbReference>
<dbReference type="InterPro" id="IPR050740">
    <property type="entry name" value="Aldehyde_DH_Superfamily"/>
</dbReference>
<reference evidence="8" key="1">
    <citation type="journal article" date="2015" name="Genome Announc.">
        <title>Draft genome sequence of Talaromyces cellulolyticus strain Y-94, a source of lignocellulosic biomass-degrading enzymes.</title>
        <authorList>
            <person name="Fujii T."/>
            <person name="Koike H."/>
            <person name="Sawayama S."/>
            <person name="Yano S."/>
            <person name="Inoue H."/>
        </authorList>
    </citation>
    <scope>NUCLEOTIDE SEQUENCE [LARGE SCALE GENOMIC DNA]</scope>
    <source>
        <strain evidence="8">Y-94</strain>
    </source>
</reference>
<dbReference type="PROSITE" id="PS00070">
    <property type="entry name" value="ALDEHYDE_DEHYDR_CYS"/>
    <property type="match status" value="1"/>
</dbReference>
<evidence type="ECO:0000256" key="4">
    <source>
        <dbReference type="RuleBase" id="RU003345"/>
    </source>
</evidence>
<dbReference type="InterPro" id="IPR015590">
    <property type="entry name" value="Aldehyde_DH_dom"/>
</dbReference>
<evidence type="ECO:0000313" key="8">
    <source>
        <dbReference type="Proteomes" id="UP000053095"/>
    </source>
</evidence>
<feature type="compositionally biased region" description="Polar residues" evidence="5">
    <location>
        <begin position="372"/>
        <end position="386"/>
    </location>
</feature>
<comment type="caution">
    <text evidence="7">The sequence shown here is derived from an EMBL/GenBank/DDBJ whole genome shotgun (WGS) entry which is preliminary data.</text>
</comment>
<dbReference type="GO" id="GO:0008270">
    <property type="term" value="F:zinc ion binding"/>
    <property type="evidence" value="ECO:0007669"/>
    <property type="project" value="InterPro"/>
</dbReference>
<dbReference type="InterPro" id="IPR007219">
    <property type="entry name" value="XnlR_reg_dom"/>
</dbReference>
<comment type="similarity">
    <text evidence="4">Belongs to the aldehyde dehydrogenase family.</text>
</comment>
<evidence type="ECO:0000256" key="5">
    <source>
        <dbReference type="SAM" id="MobiDB-lite"/>
    </source>
</evidence>
<dbReference type="PANTHER" id="PTHR43353">
    <property type="entry name" value="SUCCINATE-SEMIALDEHYDE DEHYDROGENASE, MITOCHONDRIAL"/>
    <property type="match status" value="1"/>
</dbReference>
<keyword evidence="8" id="KW-1185">Reference proteome</keyword>
<dbReference type="GO" id="GO:0009450">
    <property type="term" value="P:gamma-aminobutyric acid catabolic process"/>
    <property type="evidence" value="ECO:0007669"/>
    <property type="project" value="TreeGrafter"/>
</dbReference>